<accession>A0A183E2Z1</accession>
<dbReference type="Gene3D" id="2.20.25.690">
    <property type="match status" value="1"/>
</dbReference>
<evidence type="ECO:0000313" key="3">
    <source>
        <dbReference type="WBParaSite" id="GPUH_0001535201-mRNA-1"/>
    </source>
</evidence>
<dbReference type="OrthoDB" id="10256524at2759"/>
<sequence length="108" mass="12291">MSTVRTATDGYVIGLSGRKLKVMNERKERLFDSSQKLALADAMRRLVAHEEAVGSTSEKIADKEDREEFASQVEILKNWENMEDAGPVADCIVFHDGVKFRYVFHEKL</sequence>
<gene>
    <name evidence="1" type="ORF">GPUH_LOCUS15332</name>
</gene>
<dbReference type="EMBL" id="UYRT01082306">
    <property type="protein sequence ID" value="VDN25795.1"/>
    <property type="molecule type" value="Genomic_DNA"/>
</dbReference>
<protein>
    <submittedName>
        <fullName evidence="3">Peptidylprolyl isomerase</fullName>
    </submittedName>
</protein>
<reference evidence="3" key="1">
    <citation type="submission" date="2016-06" db="UniProtKB">
        <authorList>
            <consortium name="WormBaseParasite"/>
        </authorList>
    </citation>
    <scope>IDENTIFICATION</scope>
</reference>
<proteinExistence type="predicted"/>
<keyword evidence="2" id="KW-1185">Reference proteome</keyword>
<dbReference type="Proteomes" id="UP000271098">
    <property type="component" value="Unassembled WGS sequence"/>
</dbReference>
<dbReference type="AlphaFoldDB" id="A0A183E2Z1"/>
<reference evidence="1 2" key="2">
    <citation type="submission" date="2018-11" db="EMBL/GenBank/DDBJ databases">
        <authorList>
            <consortium name="Pathogen Informatics"/>
        </authorList>
    </citation>
    <scope>NUCLEOTIDE SEQUENCE [LARGE SCALE GENOMIC DNA]</scope>
</reference>
<dbReference type="WBParaSite" id="GPUH_0001535201-mRNA-1">
    <property type="protein sequence ID" value="GPUH_0001535201-mRNA-1"/>
    <property type="gene ID" value="GPUH_0001535201"/>
</dbReference>
<name>A0A183E2Z1_9BILA</name>
<organism evidence="3">
    <name type="scientific">Gongylonema pulchrum</name>
    <dbReference type="NCBI Taxonomy" id="637853"/>
    <lineage>
        <taxon>Eukaryota</taxon>
        <taxon>Metazoa</taxon>
        <taxon>Ecdysozoa</taxon>
        <taxon>Nematoda</taxon>
        <taxon>Chromadorea</taxon>
        <taxon>Rhabditida</taxon>
        <taxon>Spirurina</taxon>
        <taxon>Spiruromorpha</taxon>
        <taxon>Spiruroidea</taxon>
        <taxon>Gongylonematidae</taxon>
        <taxon>Gongylonema</taxon>
    </lineage>
</organism>
<evidence type="ECO:0000313" key="1">
    <source>
        <dbReference type="EMBL" id="VDN25795.1"/>
    </source>
</evidence>
<evidence type="ECO:0000313" key="2">
    <source>
        <dbReference type="Proteomes" id="UP000271098"/>
    </source>
</evidence>